<name>A0A1U9YJU0_9BACL</name>
<proteinExistence type="predicted"/>
<dbReference type="Proteomes" id="UP000192727">
    <property type="component" value="Chromosome"/>
</dbReference>
<dbReference type="EMBL" id="CP020557">
    <property type="protein sequence ID" value="ARF69379.1"/>
    <property type="molecule type" value="Genomic_DNA"/>
</dbReference>
<evidence type="ECO:0000313" key="1">
    <source>
        <dbReference type="EMBL" id="ARF69379.1"/>
    </source>
</evidence>
<protein>
    <submittedName>
        <fullName evidence="1">Uncharacterized protein</fullName>
    </submittedName>
</protein>
<accession>A0A1U9YJU0</accession>
<evidence type="ECO:0000313" key="2">
    <source>
        <dbReference type="Proteomes" id="UP000192727"/>
    </source>
</evidence>
<reference evidence="1 2" key="1">
    <citation type="submission" date="2017-03" db="EMBL/GenBank/DDBJ databases">
        <title>Paenibacillus larvae genome sequencing.</title>
        <authorList>
            <person name="Dingman D.W."/>
        </authorList>
    </citation>
    <scope>NUCLEOTIDE SEQUENCE [LARGE SCALE GENOMIC DNA]</scope>
    <source>
        <strain evidence="1 2">SAG 10367</strain>
    </source>
</reference>
<dbReference type="AlphaFoldDB" id="A0A1U9YJU0"/>
<gene>
    <name evidence="1" type="ORF">B7C51_18500</name>
</gene>
<sequence>MTYFHGIESEQSCFFFPLLPISPDSLKAYVSPLHAGFIPRKVIDFYYIVPESNNIGEILWKLRGIKPSETFDRRTAHLLL</sequence>
<organism evidence="1 2">
    <name type="scientific">Paenibacillus larvae subsp. pulvifaciens</name>
    <dbReference type="NCBI Taxonomy" id="1477"/>
    <lineage>
        <taxon>Bacteria</taxon>
        <taxon>Bacillati</taxon>
        <taxon>Bacillota</taxon>
        <taxon>Bacilli</taxon>
        <taxon>Bacillales</taxon>
        <taxon>Paenibacillaceae</taxon>
        <taxon>Paenibacillus</taxon>
    </lineage>
</organism>